<organism evidence="2">
    <name type="scientific">hydrothermal vent metagenome</name>
    <dbReference type="NCBI Taxonomy" id="652676"/>
    <lineage>
        <taxon>unclassified sequences</taxon>
        <taxon>metagenomes</taxon>
        <taxon>ecological metagenomes</taxon>
    </lineage>
</organism>
<dbReference type="InterPro" id="IPR019253">
    <property type="entry name" value="DUF2244_TM"/>
</dbReference>
<dbReference type="AlphaFoldDB" id="A0A3B0RA81"/>
<keyword evidence="1" id="KW-1133">Transmembrane helix</keyword>
<protein>
    <submittedName>
        <fullName evidence="2">Integral membrane protein</fullName>
    </submittedName>
</protein>
<gene>
    <name evidence="2" type="ORF">MNBD_ALPHA07-398</name>
</gene>
<dbReference type="Pfam" id="PF10003">
    <property type="entry name" value="DUF2244"/>
    <property type="match status" value="1"/>
</dbReference>
<name>A0A3B0RA81_9ZZZZ</name>
<sequence>MTSFDESALMPYEWQEQTDGTHLVLWPHRSLPRRGFVLFISITFAMLTLPLYPLLGTAVLWGLLPFLLIALAGIWWGLEKSYRMARIREDLVIDARNAHLTRTNPNGEVQKWQCNRYWVRAEMHAKGGPVPHYITLSGSDRVVEIGRFLSEEERLMLFPEITAALRAGDVG</sequence>
<keyword evidence="1" id="KW-0812">Transmembrane</keyword>
<evidence type="ECO:0000256" key="1">
    <source>
        <dbReference type="SAM" id="Phobius"/>
    </source>
</evidence>
<evidence type="ECO:0000313" key="2">
    <source>
        <dbReference type="EMBL" id="VAV88407.1"/>
    </source>
</evidence>
<keyword evidence="1" id="KW-0472">Membrane</keyword>
<proteinExistence type="predicted"/>
<feature type="transmembrane region" description="Helical" evidence="1">
    <location>
        <begin position="35"/>
        <end position="52"/>
    </location>
</feature>
<reference evidence="2" key="1">
    <citation type="submission" date="2018-06" db="EMBL/GenBank/DDBJ databases">
        <authorList>
            <person name="Zhirakovskaya E."/>
        </authorList>
    </citation>
    <scope>NUCLEOTIDE SEQUENCE</scope>
</reference>
<accession>A0A3B0RA81</accession>
<dbReference type="EMBL" id="UOEG01000025">
    <property type="protein sequence ID" value="VAV88407.1"/>
    <property type="molecule type" value="Genomic_DNA"/>
</dbReference>
<feature type="transmembrane region" description="Helical" evidence="1">
    <location>
        <begin position="58"/>
        <end position="78"/>
    </location>
</feature>